<dbReference type="InterPro" id="IPR008775">
    <property type="entry name" value="Phytyl_CoA_dOase-like"/>
</dbReference>
<evidence type="ECO:0000313" key="4">
    <source>
        <dbReference type="EMBL" id="GBO36601.1"/>
    </source>
</evidence>
<name>A0A4Y2WHY4_ARAVE</name>
<evidence type="ECO:0000313" key="5">
    <source>
        <dbReference type="Proteomes" id="UP000499080"/>
    </source>
</evidence>
<dbReference type="SUPFAM" id="SSF51197">
    <property type="entry name" value="Clavaminate synthase-like"/>
    <property type="match status" value="1"/>
</dbReference>
<dbReference type="EMBL" id="BGPR01060810">
    <property type="protein sequence ID" value="GBO36587.1"/>
    <property type="molecule type" value="Genomic_DNA"/>
</dbReference>
<evidence type="ECO:0000313" key="1">
    <source>
        <dbReference type="EMBL" id="GBO36587.1"/>
    </source>
</evidence>
<dbReference type="EMBL" id="BGPR01060820">
    <property type="protein sequence ID" value="GBO36598.1"/>
    <property type="molecule type" value="Genomic_DNA"/>
</dbReference>
<dbReference type="EMBL" id="BGPR01060812">
    <property type="protein sequence ID" value="GBO36589.1"/>
    <property type="molecule type" value="Genomic_DNA"/>
</dbReference>
<dbReference type="Pfam" id="PF05721">
    <property type="entry name" value="PhyH"/>
    <property type="match status" value="1"/>
</dbReference>
<dbReference type="Gene3D" id="2.60.120.620">
    <property type="entry name" value="q2cbj1_9rhob like domain"/>
    <property type="match status" value="1"/>
</dbReference>
<keyword evidence="5" id="KW-1185">Reference proteome</keyword>
<protein>
    <recommendedName>
        <fullName evidence="6">Phytanoyl-CoA dioxygenase domain-containing protein 1</fullName>
    </recommendedName>
</protein>
<evidence type="ECO:0000313" key="2">
    <source>
        <dbReference type="EMBL" id="GBO36589.1"/>
    </source>
</evidence>
<evidence type="ECO:0008006" key="6">
    <source>
        <dbReference type="Google" id="ProtNLM"/>
    </source>
</evidence>
<sequence>DCVLIHGSVIHKSGRNTTQAARTVYTYHMVEKGAVWSPLNWTQPTEKLPYPSIYSN</sequence>
<dbReference type="AlphaFoldDB" id="A0A4Y2WHY4"/>
<gene>
    <name evidence="3" type="ORF">AVEN_11377_1</name>
    <name evidence="4" type="ORF">AVEN_123551_1</name>
    <name evidence="1" type="ORF">AVEN_236462_1</name>
    <name evidence="2" type="ORF">AVEN_66670_1</name>
</gene>
<feature type="non-terminal residue" evidence="4">
    <location>
        <position position="1"/>
    </location>
</feature>
<proteinExistence type="predicted"/>
<dbReference type="Proteomes" id="UP000499080">
    <property type="component" value="Unassembled WGS sequence"/>
</dbReference>
<dbReference type="EMBL" id="BGPR01060826">
    <property type="protein sequence ID" value="GBO36601.1"/>
    <property type="molecule type" value="Genomic_DNA"/>
</dbReference>
<reference evidence="4 5" key="1">
    <citation type="journal article" date="2019" name="Sci. Rep.">
        <title>Orb-weaving spider Araneus ventricosus genome elucidates the spidroin gene catalogue.</title>
        <authorList>
            <person name="Kono N."/>
            <person name="Nakamura H."/>
            <person name="Ohtoshi R."/>
            <person name="Moran D.A.P."/>
            <person name="Shinohara A."/>
            <person name="Yoshida Y."/>
            <person name="Fujiwara M."/>
            <person name="Mori M."/>
            <person name="Tomita M."/>
            <person name="Arakawa K."/>
        </authorList>
    </citation>
    <scope>NUCLEOTIDE SEQUENCE [LARGE SCALE GENOMIC DNA]</scope>
</reference>
<evidence type="ECO:0000313" key="3">
    <source>
        <dbReference type="EMBL" id="GBO36598.1"/>
    </source>
</evidence>
<organism evidence="4 5">
    <name type="scientific">Araneus ventricosus</name>
    <name type="common">Orbweaver spider</name>
    <name type="synonym">Epeira ventricosa</name>
    <dbReference type="NCBI Taxonomy" id="182803"/>
    <lineage>
        <taxon>Eukaryota</taxon>
        <taxon>Metazoa</taxon>
        <taxon>Ecdysozoa</taxon>
        <taxon>Arthropoda</taxon>
        <taxon>Chelicerata</taxon>
        <taxon>Arachnida</taxon>
        <taxon>Araneae</taxon>
        <taxon>Araneomorphae</taxon>
        <taxon>Entelegynae</taxon>
        <taxon>Araneoidea</taxon>
        <taxon>Araneidae</taxon>
        <taxon>Araneus</taxon>
    </lineage>
</organism>
<accession>A0A4Y2WHY4</accession>
<dbReference type="OrthoDB" id="6414223at2759"/>
<comment type="caution">
    <text evidence="4">The sequence shown here is derived from an EMBL/GenBank/DDBJ whole genome shotgun (WGS) entry which is preliminary data.</text>
</comment>